<keyword evidence="8" id="KW-0813">Transport</keyword>
<dbReference type="Gene3D" id="1.20.1250.20">
    <property type="entry name" value="MFS general substrate transporter like domains"/>
    <property type="match status" value="1"/>
</dbReference>
<reference evidence="8 9" key="1">
    <citation type="submission" date="2021-06" db="EMBL/GenBank/DDBJ databases">
        <authorList>
            <person name="Palmer J.M."/>
        </authorList>
    </citation>
    <scope>NUCLEOTIDE SEQUENCE [LARGE SCALE GENOMIC DNA]</scope>
    <source>
        <strain evidence="8 9">AS_MEX2019</strain>
        <tissue evidence="8">Muscle</tissue>
    </source>
</reference>
<feature type="transmembrane region" description="Helical" evidence="6">
    <location>
        <begin position="38"/>
        <end position="59"/>
    </location>
</feature>
<dbReference type="PANTHER" id="PTHR23503">
    <property type="entry name" value="SOLUTE CARRIER FAMILY 2"/>
    <property type="match status" value="1"/>
</dbReference>
<protein>
    <submittedName>
        <fullName evidence="8">Solute carrier 2, facilitated glucose transporter member 5</fullName>
    </submittedName>
</protein>
<evidence type="ECO:0000256" key="1">
    <source>
        <dbReference type="ARBA" id="ARBA00004141"/>
    </source>
</evidence>
<keyword evidence="2 6" id="KW-0812">Transmembrane</keyword>
<evidence type="ECO:0000259" key="7">
    <source>
        <dbReference type="PROSITE" id="PS50850"/>
    </source>
</evidence>
<dbReference type="EMBL" id="JAHRIP010067983">
    <property type="protein sequence ID" value="MEQ2307967.1"/>
    <property type="molecule type" value="Genomic_DNA"/>
</dbReference>
<evidence type="ECO:0000313" key="8">
    <source>
        <dbReference type="EMBL" id="MEQ2307967.1"/>
    </source>
</evidence>
<comment type="caution">
    <text evidence="8">The sequence shown here is derived from an EMBL/GenBank/DDBJ whole genome shotgun (WGS) entry which is preliminary data.</text>
</comment>
<feature type="region of interest" description="Disordered" evidence="5">
    <location>
        <begin position="86"/>
        <end position="107"/>
    </location>
</feature>
<dbReference type="InterPro" id="IPR045263">
    <property type="entry name" value="GLUT"/>
</dbReference>
<keyword evidence="3 6" id="KW-1133">Transmembrane helix</keyword>
<accession>A0ABV0ZQB3</accession>
<evidence type="ECO:0000256" key="2">
    <source>
        <dbReference type="ARBA" id="ARBA00022692"/>
    </source>
</evidence>
<organism evidence="8 9">
    <name type="scientific">Ameca splendens</name>
    <dbReference type="NCBI Taxonomy" id="208324"/>
    <lineage>
        <taxon>Eukaryota</taxon>
        <taxon>Metazoa</taxon>
        <taxon>Chordata</taxon>
        <taxon>Craniata</taxon>
        <taxon>Vertebrata</taxon>
        <taxon>Euteleostomi</taxon>
        <taxon>Actinopterygii</taxon>
        <taxon>Neopterygii</taxon>
        <taxon>Teleostei</taxon>
        <taxon>Neoteleostei</taxon>
        <taxon>Acanthomorphata</taxon>
        <taxon>Ovalentaria</taxon>
        <taxon>Atherinomorphae</taxon>
        <taxon>Cyprinodontiformes</taxon>
        <taxon>Goodeidae</taxon>
        <taxon>Ameca</taxon>
    </lineage>
</organism>
<evidence type="ECO:0000313" key="9">
    <source>
        <dbReference type="Proteomes" id="UP001469553"/>
    </source>
</evidence>
<dbReference type="InterPro" id="IPR020846">
    <property type="entry name" value="MFS_dom"/>
</dbReference>
<evidence type="ECO:0000256" key="3">
    <source>
        <dbReference type="ARBA" id="ARBA00022989"/>
    </source>
</evidence>
<dbReference type="Pfam" id="PF00083">
    <property type="entry name" value="Sugar_tr"/>
    <property type="match status" value="1"/>
</dbReference>
<dbReference type="PROSITE" id="PS50850">
    <property type="entry name" value="MFS"/>
    <property type="match status" value="1"/>
</dbReference>
<comment type="subcellular location">
    <subcellularLocation>
        <location evidence="1">Membrane</location>
        <topology evidence="1">Multi-pass membrane protein</topology>
    </subcellularLocation>
</comment>
<keyword evidence="9" id="KW-1185">Reference proteome</keyword>
<dbReference type="Proteomes" id="UP001469553">
    <property type="component" value="Unassembled WGS sequence"/>
</dbReference>
<feature type="transmembrane region" description="Helical" evidence="6">
    <location>
        <begin position="9"/>
        <end position="32"/>
    </location>
</feature>
<dbReference type="PANTHER" id="PTHR23503:SF32">
    <property type="entry name" value="SOLUTE CARRIER FAMILY 2, FACILITATED GLUCOSE TRANSPORTER MEMBER 5"/>
    <property type="match status" value="1"/>
</dbReference>
<evidence type="ECO:0000256" key="6">
    <source>
        <dbReference type="SAM" id="Phobius"/>
    </source>
</evidence>
<keyword evidence="8" id="KW-0762">Sugar transport</keyword>
<proteinExistence type="predicted"/>
<dbReference type="InterPro" id="IPR005828">
    <property type="entry name" value="MFS_sugar_transport-like"/>
</dbReference>
<dbReference type="SUPFAM" id="SSF103473">
    <property type="entry name" value="MFS general substrate transporter"/>
    <property type="match status" value="1"/>
</dbReference>
<gene>
    <name evidence="8" type="primary">SLC2A5_2</name>
    <name evidence="8" type="ORF">AMECASPLE_023404</name>
</gene>
<name>A0ABV0ZQB3_9TELE</name>
<keyword evidence="4 6" id="KW-0472">Membrane</keyword>
<dbReference type="InterPro" id="IPR036259">
    <property type="entry name" value="MFS_trans_sf"/>
</dbReference>
<evidence type="ECO:0000256" key="5">
    <source>
        <dbReference type="SAM" id="MobiDB-lite"/>
    </source>
</evidence>
<feature type="domain" description="Major facilitator superfamily (MFS) profile" evidence="7">
    <location>
        <begin position="1"/>
        <end position="63"/>
    </location>
</feature>
<evidence type="ECO:0000256" key="4">
    <source>
        <dbReference type="ARBA" id="ARBA00023136"/>
    </source>
</evidence>
<sequence length="107" mass="12087">MFRQSARPAAFMVGGSVHWICNFAVGLIFPFMERGLGPYSFIIFSVICLVTLIYIWMVVPETKNKTFLEVSQMFAERNKTEIKVGDGDLPLKDSKESLESAEKITAF</sequence>